<evidence type="ECO:0000313" key="5">
    <source>
        <dbReference type="EMBL" id="RHH46708.1"/>
    </source>
</evidence>
<proteinExistence type="predicted"/>
<dbReference type="GO" id="GO:0005975">
    <property type="term" value="P:carbohydrate metabolic process"/>
    <property type="evidence" value="ECO:0007669"/>
    <property type="project" value="InterPro"/>
</dbReference>
<gene>
    <name evidence="5" type="ORF">DW204_06060</name>
    <name evidence="4" type="ORF">DXC17_05625</name>
</gene>
<dbReference type="PANTHER" id="PTHR31151">
    <property type="entry name" value="PROLINE-TRNA LIGASE (DUF1680)"/>
    <property type="match status" value="1"/>
</dbReference>
<accession>A0A3E4WGI5</accession>
<dbReference type="SUPFAM" id="SSF48208">
    <property type="entry name" value="Six-hairpin glycosidases"/>
    <property type="match status" value="1"/>
</dbReference>
<dbReference type="AlphaFoldDB" id="A0A3E4WGI5"/>
<dbReference type="Pfam" id="PF20736">
    <property type="entry name" value="Glyco_hydro127M"/>
    <property type="match status" value="1"/>
</dbReference>
<dbReference type="Proteomes" id="UP000284998">
    <property type="component" value="Unassembled WGS sequence"/>
</dbReference>
<dbReference type="InterPro" id="IPR049046">
    <property type="entry name" value="Beta-AFase-like_GH127_middle"/>
</dbReference>
<evidence type="ECO:0000313" key="7">
    <source>
        <dbReference type="Proteomes" id="UP000284998"/>
    </source>
</evidence>
<feature type="domain" description="Non-reducing end beta-L-arabinofuranosidase-like GH127 middle" evidence="3">
    <location>
        <begin position="440"/>
        <end position="531"/>
    </location>
</feature>
<evidence type="ECO:0000259" key="2">
    <source>
        <dbReference type="Pfam" id="PF07944"/>
    </source>
</evidence>
<evidence type="ECO:0008006" key="8">
    <source>
        <dbReference type="Google" id="ProtNLM"/>
    </source>
</evidence>
<evidence type="ECO:0000256" key="1">
    <source>
        <dbReference type="SAM" id="SignalP"/>
    </source>
</evidence>
<sequence length="621" mass="71625">MNMWKYKYIICLFALWLWCIRGYVNAQDATQAYAFPIESVTLKESWIQRREALNIEYLQSLDADRLLHNFRINAGLPSSATPLEGWEAPNIGLRGHFVGHYLSACSFVVKKYHDGILDKRLKYMVDELSKCQMALGKGYLSAFPEREFDILETKAEGVWAPYYTYHKIMQGVLDVYINTGNVKAYDVLLNMADYVGLRMEKLSTQSISKMLYTTQANPANEPGGMNDVLYKLYRISKDEKHLKLAQIFDRKWFLMPLANNVDILSGLHSNTHIVLVNGFSECYEITKNPIYYNAVTHFWDMLAYKHAYVNGSSSGPRPNVTTPTSLTSEHWGRPGQLSNTLTGEIAETCVSHNTQRLTSKLFEWTCKPRYADWYMNAFYNSIMALQNAKTGEYVYHLPLGSPRRRKFLNSYSDFRCCNGSSIEAFSLLNKNIYFHDDKNVWVNLYIPTVLDWKERHIKISQEGDFIRDQKAELTVASDSAQFLSLNLFIPSWGKGAKVYVNNHLQGVAAENSFFNLNREWRNCDCIRVQFDFKFRVESIPDDKNTVAIFYGPLLLSFQSAEEISLYGEKDDILSNLEVSDRESLLFVLNNGGKKYYLKPLLSIEDEPYSVYVRINKLYDAE</sequence>
<feature type="chain" id="PRO_5036081188" description="Glycoside hydrolase family 127 protein" evidence="1">
    <location>
        <begin position="27"/>
        <end position="621"/>
    </location>
</feature>
<dbReference type="Proteomes" id="UP000260780">
    <property type="component" value="Unassembled WGS sequence"/>
</dbReference>
<evidence type="ECO:0000313" key="4">
    <source>
        <dbReference type="EMBL" id="RGM41305.1"/>
    </source>
</evidence>
<name>A0A3E4WGI5_9BACT</name>
<dbReference type="InterPro" id="IPR012878">
    <property type="entry name" value="Beta-AFase-like_GH127_cat"/>
</dbReference>
<feature type="signal peptide" evidence="1">
    <location>
        <begin position="1"/>
        <end position="26"/>
    </location>
</feature>
<dbReference type="EMBL" id="QSTF01000009">
    <property type="protein sequence ID" value="RGM41305.1"/>
    <property type="molecule type" value="Genomic_DNA"/>
</dbReference>
<feature type="domain" description="Non-reducing end beta-L-arabinofuranosidase-like GH127 catalytic" evidence="2">
    <location>
        <begin position="39"/>
        <end position="426"/>
    </location>
</feature>
<keyword evidence="1" id="KW-0732">Signal</keyword>
<organism evidence="4 6">
    <name type="scientific">Phocaeicola plebeius</name>
    <dbReference type="NCBI Taxonomy" id="310297"/>
    <lineage>
        <taxon>Bacteria</taxon>
        <taxon>Pseudomonadati</taxon>
        <taxon>Bacteroidota</taxon>
        <taxon>Bacteroidia</taxon>
        <taxon>Bacteroidales</taxon>
        <taxon>Bacteroidaceae</taxon>
        <taxon>Phocaeicola</taxon>
    </lineage>
</organism>
<dbReference type="InterPro" id="IPR008928">
    <property type="entry name" value="6-hairpin_glycosidase_sf"/>
</dbReference>
<reference evidence="6 7" key="1">
    <citation type="submission" date="2018-08" db="EMBL/GenBank/DDBJ databases">
        <title>A genome reference for cultivated species of the human gut microbiota.</title>
        <authorList>
            <person name="Zou Y."/>
            <person name="Xue W."/>
            <person name="Luo G."/>
        </authorList>
    </citation>
    <scope>NUCLEOTIDE SEQUENCE [LARGE SCALE GENOMIC DNA]</scope>
    <source>
        <strain evidence="5 7">AM17-44</strain>
        <strain evidence="4 6">OM08-14</strain>
    </source>
</reference>
<comment type="caution">
    <text evidence="4">The sequence shown here is derived from an EMBL/GenBank/DDBJ whole genome shotgun (WGS) entry which is preliminary data.</text>
</comment>
<dbReference type="EMBL" id="QRJS01000010">
    <property type="protein sequence ID" value="RHH46708.1"/>
    <property type="molecule type" value="Genomic_DNA"/>
</dbReference>
<dbReference type="PANTHER" id="PTHR31151:SF0">
    <property type="entry name" value="PROLINE-TRNA LIGASE (DUF1680)"/>
    <property type="match status" value="1"/>
</dbReference>
<evidence type="ECO:0000259" key="3">
    <source>
        <dbReference type="Pfam" id="PF20736"/>
    </source>
</evidence>
<evidence type="ECO:0000313" key="6">
    <source>
        <dbReference type="Proteomes" id="UP000260780"/>
    </source>
</evidence>
<dbReference type="Pfam" id="PF07944">
    <property type="entry name" value="Beta-AFase-like_GH127_cat"/>
    <property type="match status" value="1"/>
</dbReference>
<protein>
    <recommendedName>
        <fullName evidence="8">Glycoside hydrolase family 127 protein</fullName>
    </recommendedName>
</protein>